<dbReference type="Proteomes" id="UP000673691">
    <property type="component" value="Unassembled WGS sequence"/>
</dbReference>
<dbReference type="GO" id="GO:0051287">
    <property type="term" value="F:NAD binding"/>
    <property type="evidence" value="ECO:0007669"/>
    <property type="project" value="InterPro"/>
</dbReference>
<dbReference type="PROSITE" id="PS50042">
    <property type="entry name" value="CNMP_BINDING_3"/>
    <property type="match status" value="1"/>
</dbReference>
<dbReference type="InterPro" id="IPR000595">
    <property type="entry name" value="cNMP-bd_dom"/>
</dbReference>
<dbReference type="InterPro" id="IPR006140">
    <property type="entry name" value="D-isomer_DH_NAD-bd"/>
</dbReference>
<accession>A0A8H7ZUW7</accession>
<dbReference type="OrthoDB" id="298012at2759"/>
<keyword evidence="3" id="KW-0520">NAD</keyword>
<feature type="domain" description="Cyclic nucleotide-binding" evidence="4">
    <location>
        <begin position="16"/>
        <end position="137"/>
    </location>
</feature>
<keyword evidence="6" id="KW-1185">Reference proteome</keyword>
<evidence type="ECO:0000313" key="5">
    <source>
        <dbReference type="EMBL" id="KAG5459587.1"/>
    </source>
</evidence>
<dbReference type="InterPro" id="IPR058205">
    <property type="entry name" value="D-LDH-like"/>
</dbReference>
<dbReference type="InterPro" id="IPR014710">
    <property type="entry name" value="RmlC-like_jellyroll"/>
</dbReference>
<name>A0A8H7ZUW7_9FUNG</name>
<protein>
    <recommendedName>
        <fullName evidence="4">Cyclic nucleotide-binding domain-containing protein</fullName>
    </recommendedName>
</protein>
<dbReference type="Pfam" id="PF00027">
    <property type="entry name" value="cNMP_binding"/>
    <property type="match status" value="1"/>
</dbReference>
<dbReference type="EMBL" id="JAEFCI010006595">
    <property type="protein sequence ID" value="KAG5459587.1"/>
    <property type="molecule type" value="Genomic_DNA"/>
</dbReference>
<sequence>MSDPDAVVSALRRCDFFKDFDDQVLDAIISIGAPSHFKNGQVVLREGELDKNCCIVVKGEVQVSKRGHDGADVPLVRLRQGDFVGLGALLSDKPHNATVSAAGDDTVLLQLSSDGLLEFVSQNPLVAKALLRYFAEELRLFRSKLVDVVGNVPDEEENTIVFFDAKQYEKDVFDRHLQDAKEALVHFKYVDAKLNKNSVALAAGAKVRLIRGRGFLFVVVFLARLVRNGADVYDVMSLQAVCIFVNDVCDADVLVELSGLGVEMVLLRCAGELTIFRLLPMTRVQVQQRRPERGRRPRYHGRHGATVQPVRCCGARGRALVVGASAFQNSPRANEELLQFRFERLSRFARPLFFFQMNRRIPRACNRVMTGNFTLDGLVGFDLHGKTVGVIGTGKVCALISFRIPSGALPVSNGPVLSANIFFPFQIGQCFINIVVGFGCKVLCHDPYPVKDLEKLPGVKYADLDTVLRSCDVFSLHAPLTPETKHIINNETIAKMPKGAM</sequence>
<dbReference type="Pfam" id="PF02826">
    <property type="entry name" value="2-Hacid_dh_C"/>
    <property type="match status" value="1"/>
</dbReference>
<keyword evidence="2" id="KW-0560">Oxidoreductase</keyword>
<organism evidence="5 6">
    <name type="scientific">Olpidium bornovanus</name>
    <dbReference type="NCBI Taxonomy" id="278681"/>
    <lineage>
        <taxon>Eukaryota</taxon>
        <taxon>Fungi</taxon>
        <taxon>Fungi incertae sedis</taxon>
        <taxon>Olpidiomycota</taxon>
        <taxon>Olpidiomycotina</taxon>
        <taxon>Olpidiomycetes</taxon>
        <taxon>Olpidiales</taxon>
        <taxon>Olpidiaceae</taxon>
        <taxon>Olpidium</taxon>
    </lineage>
</organism>
<dbReference type="Gene3D" id="3.40.50.720">
    <property type="entry name" value="NAD(P)-binding Rossmann-like Domain"/>
    <property type="match status" value="2"/>
</dbReference>
<dbReference type="AlphaFoldDB" id="A0A8H7ZUW7"/>
<dbReference type="SUPFAM" id="SSF51735">
    <property type="entry name" value="NAD(P)-binding Rossmann-fold domains"/>
    <property type="match status" value="2"/>
</dbReference>
<comment type="caution">
    <text evidence="5">The sequence shown here is derived from an EMBL/GenBank/DDBJ whole genome shotgun (WGS) entry which is preliminary data.</text>
</comment>
<dbReference type="SMART" id="SM00100">
    <property type="entry name" value="cNMP"/>
    <property type="match status" value="1"/>
</dbReference>
<evidence type="ECO:0000256" key="1">
    <source>
        <dbReference type="ARBA" id="ARBA00005854"/>
    </source>
</evidence>
<dbReference type="PANTHER" id="PTHR43026:SF1">
    <property type="entry name" value="2-HYDROXYACID DEHYDROGENASE HOMOLOG 1-RELATED"/>
    <property type="match status" value="1"/>
</dbReference>
<dbReference type="InterPro" id="IPR029753">
    <property type="entry name" value="D-isomer_DH_CS"/>
</dbReference>
<gene>
    <name evidence="5" type="ORF">BJ554DRAFT_8474</name>
</gene>
<proteinExistence type="inferred from homology"/>
<dbReference type="PROSITE" id="PS00670">
    <property type="entry name" value="D_2_HYDROXYACID_DH_2"/>
    <property type="match status" value="1"/>
</dbReference>
<feature type="non-terminal residue" evidence="5">
    <location>
        <position position="501"/>
    </location>
</feature>
<evidence type="ECO:0000256" key="2">
    <source>
        <dbReference type="ARBA" id="ARBA00023002"/>
    </source>
</evidence>
<comment type="similarity">
    <text evidence="1">Belongs to the D-isomer specific 2-hydroxyacid dehydrogenase family.</text>
</comment>
<evidence type="ECO:0000259" key="4">
    <source>
        <dbReference type="PROSITE" id="PS50042"/>
    </source>
</evidence>
<dbReference type="SUPFAM" id="SSF51206">
    <property type="entry name" value="cAMP-binding domain-like"/>
    <property type="match status" value="1"/>
</dbReference>
<reference evidence="5 6" key="1">
    <citation type="journal article" name="Sci. Rep.">
        <title>Genome-scale phylogenetic analyses confirm Olpidium as the closest living zoosporic fungus to the non-flagellated, terrestrial fungi.</title>
        <authorList>
            <person name="Chang Y."/>
            <person name="Rochon D."/>
            <person name="Sekimoto S."/>
            <person name="Wang Y."/>
            <person name="Chovatia M."/>
            <person name="Sandor L."/>
            <person name="Salamov A."/>
            <person name="Grigoriev I.V."/>
            <person name="Stajich J.E."/>
            <person name="Spatafora J.W."/>
        </authorList>
    </citation>
    <scope>NUCLEOTIDE SEQUENCE [LARGE SCALE GENOMIC DNA]</scope>
    <source>
        <strain evidence="5">S191</strain>
    </source>
</reference>
<dbReference type="InterPro" id="IPR018490">
    <property type="entry name" value="cNMP-bd_dom_sf"/>
</dbReference>
<evidence type="ECO:0000256" key="3">
    <source>
        <dbReference type="ARBA" id="ARBA00023027"/>
    </source>
</evidence>
<dbReference type="GO" id="GO:0016491">
    <property type="term" value="F:oxidoreductase activity"/>
    <property type="evidence" value="ECO:0007669"/>
    <property type="project" value="UniProtKB-KW"/>
</dbReference>
<dbReference type="CDD" id="cd00038">
    <property type="entry name" value="CAP_ED"/>
    <property type="match status" value="1"/>
</dbReference>
<dbReference type="InterPro" id="IPR036291">
    <property type="entry name" value="NAD(P)-bd_dom_sf"/>
</dbReference>
<dbReference type="PANTHER" id="PTHR43026">
    <property type="entry name" value="2-HYDROXYACID DEHYDROGENASE HOMOLOG 1-RELATED"/>
    <property type="match status" value="1"/>
</dbReference>
<dbReference type="Gene3D" id="2.60.120.10">
    <property type="entry name" value="Jelly Rolls"/>
    <property type="match status" value="1"/>
</dbReference>
<evidence type="ECO:0000313" key="6">
    <source>
        <dbReference type="Proteomes" id="UP000673691"/>
    </source>
</evidence>